<evidence type="ECO:0000313" key="3">
    <source>
        <dbReference type="Proteomes" id="UP000271974"/>
    </source>
</evidence>
<comment type="caution">
    <text evidence="2">The sequence shown here is derived from an EMBL/GenBank/DDBJ whole genome shotgun (WGS) entry which is preliminary data.</text>
</comment>
<dbReference type="Proteomes" id="UP000271974">
    <property type="component" value="Unassembled WGS sequence"/>
</dbReference>
<dbReference type="InterPro" id="IPR051320">
    <property type="entry name" value="Viral_Replic_Matur_Polypro"/>
</dbReference>
<reference evidence="2 3" key="1">
    <citation type="submission" date="2019-01" db="EMBL/GenBank/DDBJ databases">
        <title>A draft genome assembly of the solar-powered sea slug Elysia chlorotica.</title>
        <authorList>
            <person name="Cai H."/>
            <person name="Li Q."/>
            <person name="Fang X."/>
            <person name="Li J."/>
            <person name="Curtis N.E."/>
            <person name="Altenburger A."/>
            <person name="Shibata T."/>
            <person name="Feng M."/>
            <person name="Maeda T."/>
            <person name="Schwartz J.A."/>
            <person name="Shigenobu S."/>
            <person name="Lundholm N."/>
            <person name="Nishiyama T."/>
            <person name="Yang H."/>
            <person name="Hasebe M."/>
            <person name="Li S."/>
            <person name="Pierce S.K."/>
            <person name="Wang J."/>
        </authorList>
    </citation>
    <scope>NUCLEOTIDE SEQUENCE [LARGE SCALE GENOMIC DNA]</scope>
    <source>
        <strain evidence="2">EC2010</strain>
        <tissue evidence="2">Whole organism of an adult</tissue>
    </source>
</reference>
<organism evidence="2 3">
    <name type="scientific">Elysia chlorotica</name>
    <name type="common">Eastern emerald elysia</name>
    <name type="synonym">Sea slug</name>
    <dbReference type="NCBI Taxonomy" id="188477"/>
    <lineage>
        <taxon>Eukaryota</taxon>
        <taxon>Metazoa</taxon>
        <taxon>Spiralia</taxon>
        <taxon>Lophotrochozoa</taxon>
        <taxon>Mollusca</taxon>
        <taxon>Gastropoda</taxon>
        <taxon>Heterobranchia</taxon>
        <taxon>Euthyneura</taxon>
        <taxon>Panpulmonata</taxon>
        <taxon>Sacoglossa</taxon>
        <taxon>Placobranchoidea</taxon>
        <taxon>Plakobranchidae</taxon>
        <taxon>Elysia</taxon>
    </lineage>
</organism>
<dbReference type="CDD" id="cd01647">
    <property type="entry name" value="RT_LTR"/>
    <property type="match status" value="1"/>
</dbReference>
<dbReference type="EMBL" id="RQTK01001371">
    <property type="protein sequence ID" value="RUS70604.1"/>
    <property type="molecule type" value="Genomic_DNA"/>
</dbReference>
<proteinExistence type="predicted"/>
<evidence type="ECO:0000313" key="2">
    <source>
        <dbReference type="EMBL" id="RUS70604.1"/>
    </source>
</evidence>
<dbReference type="InterPro" id="IPR043502">
    <property type="entry name" value="DNA/RNA_pol_sf"/>
</dbReference>
<sequence>MGTELPIVEQKLHPRSPHQELLQERENKFSEDMCRQYNRRHLTNKPQAEINPGDNVFIKDLRRNAAVHMSATSSQIWRNKQKLPIGFGRRVKQESNRLVTSDQPTLISVESISKQRYQTPRRLGSSTTATHSPECYYQVRPSGRMRLSSPLLVSGSFLRMPSGLKNAAQSSQRLMDGILRGVPFAFIYLDDILVASHSAQEHFQHLRQLFILISSNGLIINKAKCVFGADKLDFLGHRVSAEGTTPLPDRIAALQDSAPPRDRTSLQRVLEFTKKIRYIKGKFNVVALADALSRINTVNISESTVETTNLHAIVTDSHKDVTIDFSRMASYQETSDEMASYHTSTTDRS</sequence>
<dbReference type="PANTHER" id="PTHR33064">
    <property type="entry name" value="POL PROTEIN"/>
    <property type="match status" value="1"/>
</dbReference>
<evidence type="ECO:0000259" key="1">
    <source>
        <dbReference type="Pfam" id="PF00078"/>
    </source>
</evidence>
<protein>
    <recommendedName>
        <fullName evidence="1">Reverse transcriptase domain-containing protein</fullName>
    </recommendedName>
</protein>
<dbReference type="OrthoDB" id="6153616at2759"/>
<dbReference type="InterPro" id="IPR000477">
    <property type="entry name" value="RT_dom"/>
</dbReference>
<dbReference type="InterPro" id="IPR043128">
    <property type="entry name" value="Rev_trsase/Diguanyl_cyclase"/>
</dbReference>
<dbReference type="FunFam" id="3.30.70.270:FF:000003">
    <property type="entry name" value="Transposon Ty3-G Gag-Pol polyprotein"/>
    <property type="match status" value="1"/>
</dbReference>
<keyword evidence="3" id="KW-1185">Reference proteome</keyword>
<dbReference type="AlphaFoldDB" id="A0A3S1BMN0"/>
<dbReference type="STRING" id="188477.A0A3S1BMN0"/>
<dbReference type="Gene3D" id="3.30.70.270">
    <property type="match status" value="1"/>
</dbReference>
<dbReference type="PANTHER" id="PTHR33064:SF37">
    <property type="entry name" value="RIBONUCLEASE H"/>
    <property type="match status" value="1"/>
</dbReference>
<accession>A0A3S1BMN0</accession>
<name>A0A3S1BMN0_ELYCH</name>
<feature type="domain" description="Reverse transcriptase" evidence="1">
    <location>
        <begin position="156"/>
        <end position="238"/>
    </location>
</feature>
<gene>
    <name evidence="2" type="ORF">EGW08_021632</name>
</gene>
<dbReference type="Pfam" id="PF00078">
    <property type="entry name" value="RVT_1"/>
    <property type="match status" value="1"/>
</dbReference>
<dbReference type="SUPFAM" id="SSF56672">
    <property type="entry name" value="DNA/RNA polymerases"/>
    <property type="match status" value="1"/>
</dbReference>